<dbReference type="STRING" id="1618333.UR93_C0001G0021"/>
<keyword evidence="3" id="KW-1133">Transmembrane helix</keyword>
<accession>A0A0G0D4P7</accession>
<dbReference type="EMBL" id="LBRB01000001">
    <property type="protein sequence ID" value="KKP89189.1"/>
    <property type="molecule type" value="Genomic_DNA"/>
</dbReference>
<dbReference type="Gene3D" id="3.40.1280.10">
    <property type="match status" value="1"/>
</dbReference>
<evidence type="ECO:0000313" key="6">
    <source>
        <dbReference type="Proteomes" id="UP000034316"/>
    </source>
</evidence>
<evidence type="ECO:0000256" key="3">
    <source>
        <dbReference type="SAM" id="Phobius"/>
    </source>
</evidence>
<dbReference type="AlphaFoldDB" id="A0A0G0D4P7"/>
<keyword evidence="1 5" id="KW-0489">Methyltransferase</keyword>
<organism evidence="5 6">
    <name type="scientific">Berkelbacteria bacterium GW2011_GWA2_35_9</name>
    <dbReference type="NCBI Taxonomy" id="1618333"/>
    <lineage>
        <taxon>Bacteria</taxon>
        <taxon>Candidatus Berkelbacteria</taxon>
    </lineage>
</organism>
<evidence type="ECO:0000256" key="1">
    <source>
        <dbReference type="ARBA" id="ARBA00022603"/>
    </source>
</evidence>
<dbReference type="Proteomes" id="UP000034316">
    <property type="component" value="Unassembled WGS sequence"/>
</dbReference>
<dbReference type="InterPro" id="IPR004441">
    <property type="entry name" value="rRNA_MeTrfase_TrmH"/>
</dbReference>
<evidence type="ECO:0000313" key="5">
    <source>
        <dbReference type="EMBL" id="KKP89189.1"/>
    </source>
</evidence>
<gene>
    <name evidence="5" type="ORF">UR93_C0001G0021</name>
</gene>
<protein>
    <submittedName>
        <fullName evidence="5">tRNA/rRNA methyltransferase (SpoU)</fullName>
    </submittedName>
</protein>
<keyword evidence="3" id="KW-0812">Transmembrane</keyword>
<dbReference type="GO" id="GO:0003723">
    <property type="term" value="F:RNA binding"/>
    <property type="evidence" value="ECO:0007669"/>
    <property type="project" value="InterPro"/>
</dbReference>
<feature type="transmembrane region" description="Helical" evidence="3">
    <location>
        <begin position="147"/>
        <end position="164"/>
    </location>
</feature>
<dbReference type="GO" id="GO:0032259">
    <property type="term" value="P:methylation"/>
    <property type="evidence" value="ECO:0007669"/>
    <property type="project" value="UniProtKB-KW"/>
</dbReference>
<dbReference type="GO" id="GO:0005829">
    <property type="term" value="C:cytosol"/>
    <property type="evidence" value="ECO:0007669"/>
    <property type="project" value="TreeGrafter"/>
</dbReference>
<dbReference type="GO" id="GO:0008173">
    <property type="term" value="F:RNA methyltransferase activity"/>
    <property type="evidence" value="ECO:0007669"/>
    <property type="project" value="InterPro"/>
</dbReference>
<dbReference type="Pfam" id="PF00588">
    <property type="entry name" value="SpoU_methylase"/>
    <property type="match status" value="1"/>
</dbReference>
<keyword evidence="2 5" id="KW-0808">Transferase</keyword>
<dbReference type="InterPro" id="IPR029026">
    <property type="entry name" value="tRNA_m1G_MTases_N"/>
</dbReference>
<evidence type="ECO:0000256" key="2">
    <source>
        <dbReference type="ARBA" id="ARBA00022679"/>
    </source>
</evidence>
<dbReference type="PATRIC" id="fig|1618333.3.peg.24"/>
<feature type="domain" description="tRNA/rRNA methyltransferase SpoU type" evidence="4">
    <location>
        <begin position="6"/>
        <end position="158"/>
    </location>
</feature>
<dbReference type="PANTHER" id="PTHR46429">
    <property type="entry name" value="23S RRNA (GUANOSINE-2'-O-)-METHYLTRANSFERASE RLMB"/>
    <property type="match status" value="1"/>
</dbReference>
<keyword evidence="3" id="KW-0472">Membrane</keyword>
<proteinExistence type="predicted"/>
<dbReference type="PANTHER" id="PTHR46429:SF1">
    <property type="entry name" value="23S RRNA (GUANOSINE-2'-O-)-METHYLTRANSFERASE RLMB"/>
    <property type="match status" value="1"/>
</dbReference>
<comment type="caution">
    <text evidence="5">The sequence shown here is derived from an EMBL/GenBank/DDBJ whole genome shotgun (WGS) entry which is preliminary data.</text>
</comment>
<name>A0A0G0D4P7_9BACT</name>
<dbReference type="GO" id="GO:0006396">
    <property type="term" value="P:RNA processing"/>
    <property type="evidence" value="ECO:0007669"/>
    <property type="project" value="InterPro"/>
</dbReference>
<evidence type="ECO:0000259" key="4">
    <source>
        <dbReference type="Pfam" id="PF00588"/>
    </source>
</evidence>
<dbReference type="InterPro" id="IPR001537">
    <property type="entry name" value="SpoU_MeTrfase"/>
</dbReference>
<reference evidence="5 6" key="1">
    <citation type="journal article" date="2015" name="Nature">
        <title>rRNA introns, odd ribosomes, and small enigmatic genomes across a large radiation of phyla.</title>
        <authorList>
            <person name="Brown C.T."/>
            <person name="Hug L.A."/>
            <person name="Thomas B.C."/>
            <person name="Sharon I."/>
            <person name="Castelle C.J."/>
            <person name="Singh A."/>
            <person name="Wilkins M.J."/>
            <person name="Williams K.H."/>
            <person name="Banfield J.F."/>
        </authorList>
    </citation>
    <scope>NUCLEOTIDE SEQUENCE [LARGE SCALE GENOMIC DNA]</scope>
</reference>
<sequence>MNKLPIILVLDNIRSLYNVGAILRTADACNIEKVVLCGMTGTDEMKNPSLAKIKNSLGKIEKTAIGAEKSVMWEYHKDILEYLSKISKTYQIISLELTGRAEQYNTIKYQFPLALVVGHEIKGVDKKILKLSDNIIMLPMLGKKNSLNVSVATGVALYYLVSYYQKTVKK</sequence>
<dbReference type="InterPro" id="IPR029028">
    <property type="entry name" value="Alpha/beta_knot_MTases"/>
</dbReference>
<dbReference type="SUPFAM" id="SSF75217">
    <property type="entry name" value="alpha/beta knot"/>
    <property type="match status" value="1"/>
</dbReference>